<protein>
    <submittedName>
        <fullName evidence="2">Uncharacterized protein</fullName>
    </submittedName>
</protein>
<reference evidence="2" key="1">
    <citation type="journal article" date="2022" name="Int. J. Mol. Sci.">
        <title>Draft Genome of Tanacetum Coccineum: Genomic Comparison of Closely Related Tanacetum-Family Plants.</title>
        <authorList>
            <person name="Yamashiro T."/>
            <person name="Shiraishi A."/>
            <person name="Nakayama K."/>
            <person name="Satake H."/>
        </authorList>
    </citation>
    <scope>NUCLEOTIDE SEQUENCE</scope>
</reference>
<organism evidence="2 3">
    <name type="scientific">Tanacetum coccineum</name>
    <dbReference type="NCBI Taxonomy" id="301880"/>
    <lineage>
        <taxon>Eukaryota</taxon>
        <taxon>Viridiplantae</taxon>
        <taxon>Streptophyta</taxon>
        <taxon>Embryophyta</taxon>
        <taxon>Tracheophyta</taxon>
        <taxon>Spermatophyta</taxon>
        <taxon>Magnoliopsida</taxon>
        <taxon>eudicotyledons</taxon>
        <taxon>Gunneridae</taxon>
        <taxon>Pentapetalae</taxon>
        <taxon>asterids</taxon>
        <taxon>campanulids</taxon>
        <taxon>Asterales</taxon>
        <taxon>Asteraceae</taxon>
        <taxon>Asteroideae</taxon>
        <taxon>Anthemideae</taxon>
        <taxon>Anthemidinae</taxon>
        <taxon>Tanacetum</taxon>
    </lineage>
</organism>
<gene>
    <name evidence="2" type="ORF">Tco_1055692</name>
</gene>
<evidence type="ECO:0000313" key="3">
    <source>
        <dbReference type="Proteomes" id="UP001151760"/>
    </source>
</evidence>
<reference evidence="2" key="2">
    <citation type="submission" date="2022-01" db="EMBL/GenBank/DDBJ databases">
        <authorList>
            <person name="Yamashiro T."/>
            <person name="Shiraishi A."/>
            <person name="Satake H."/>
            <person name="Nakayama K."/>
        </authorList>
    </citation>
    <scope>NUCLEOTIDE SEQUENCE</scope>
</reference>
<comment type="caution">
    <text evidence="2">The sequence shown here is derived from an EMBL/GenBank/DDBJ whole genome shotgun (WGS) entry which is preliminary data.</text>
</comment>
<feature type="compositionally biased region" description="Basic and acidic residues" evidence="1">
    <location>
        <begin position="37"/>
        <end position="57"/>
    </location>
</feature>
<feature type="compositionally biased region" description="Acidic residues" evidence="1">
    <location>
        <begin position="60"/>
        <end position="74"/>
    </location>
</feature>
<dbReference type="EMBL" id="BQNB010019074">
    <property type="protein sequence ID" value="GJT81350.1"/>
    <property type="molecule type" value="Genomic_DNA"/>
</dbReference>
<name>A0ABQ5H0E5_9ASTR</name>
<proteinExistence type="predicted"/>
<feature type="region of interest" description="Disordered" evidence="1">
    <location>
        <begin position="37"/>
        <end position="74"/>
    </location>
</feature>
<evidence type="ECO:0000256" key="1">
    <source>
        <dbReference type="SAM" id="MobiDB-lite"/>
    </source>
</evidence>
<keyword evidence="3" id="KW-1185">Reference proteome</keyword>
<accession>A0ABQ5H0E5</accession>
<evidence type="ECO:0000313" key="2">
    <source>
        <dbReference type="EMBL" id="GJT81350.1"/>
    </source>
</evidence>
<sequence>MEFIQHSMAVIIDGVNVCIRIHEIPCECDEILSSEKMESTVSKDEASINHDEDRDQNENGNEEQEDDNDVDEELYDDDMGSEYFFKNRLAGSFNYPESQTSNTCGSQNRNVGQLISPTFVLNNHIEETSITKNEDTRVETTNIDRVDSLEVFDTKRYSPVPCTFDGITDNLQSYSLKTCEDKLLNNPLVQNNPISSLLGPLPTFNISSLDTIGPNIQPMSLDSNLNKLKKKKISSVYICNPPTVSSKSNVPVSKTVANLLI</sequence>
<dbReference type="Proteomes" id="UP001151760">
    <property type="component" value="Unassembled WGS sequence"/>
</dbReference>